<evidence type="ECO:0000256" key="1">
    <source>
        <dbReference type="SAM" id="Phobius"/>
    </source>
</evidence>
<dbReference type="AlphaFoldDB" id="A0A1A9ULI0"/>
<dbReference type="Proteomes" id="UP000078200">
    <property type="component" value="Unassembled WGS sequence"/>
</dbReference>
<keyword evidence="1" id="KW-0472">Membrane</keyword>
<proteinExistence type="predicted"/>
<name>A0A1A9ULI0_GLOAU</name>
<protein>
    <recommendedName>
        <fullName evidence="4">Transmembrane protein</fullName>
    </recommendedName>
</protein>
<dbReference type="VEuPathDB" id="VectorBase:GAUT008348"/>
<keyword evidence="1" id="KW-0812">Transmembrane</keyword>
<sequence length="103" mass="11293">MANNDIEEDLYRPLIGEDWSTELTTPVIVLYSNYQTSHSNTHSGKTASFVIVFIINATVTVTVTIALHCIVPSHVPFKEKVANAATSSGNAFRNTTNLNHDES</sequence>
<evidence type="ECO:0000313" key="2">
    <source>
        <dbReference type="EnsemblMetazoa" id="GAUT008348-PA"/>
    </source>
</evidence>
<organism evidence="2 3">
    <name type="scientific">Glossina austeni</name>
    <name type="common">Savannah tsetse fly</name>
    <dbReference type="NCBI Taxonomy" id="7395"/>
    <lineage>
        <taxon>Eukaryota</taxon>
        <taxon>Metazoa</taxon>
        <taxon>Ecdysozoa</taxon>
        <taxon>Arthropoda</taxon>
        <taxon>Hexapoda</taxon>
        <taxon>Insecta</taxon>
        <taxon>Pterygota</taxon>
        <taxon>Neoptera</taxon>
        <taxon>Endopterygota</taxon>
        <taxon>Diptera</taxon>
        <taxon>Brachycera</taxon>
        <taxon>Muscomorpha</taxon>
        <taxon>Hippoboscoidea</taxon>
        <taxon>Glossinidae</taxon>
        <taxon>Glossina</taxon>
    </lineage>
</organism>
<keyword evidence="1" id="KW-1133">Transmembrane helix</keyword>
<accession>A0A1A9ULI0</accession>
<evidence type="ECO:0008006" key="4">
    <source>
        <dbReference type="Google" id="ProtNLM"/>
    </source>
</evidence>
<dbReference type="EnsemblMetazoa" id="GAUT008348-RA">
    <property type="protein sequence ID" value="GAUT008348-PA"/>
    <property type="gene ID" value="GAUT008348"/>
</dbReference>
<feature type="transmembrane region" description="Helical" evidence="1">
    <location>
        <begin position="47"/>
        <end position="71"/>
    </location>
</feature>
<keyword evidence="3" id="KW-1185">Reference proteome</keyword>
<evidence type="ECO:0000313" key="3">
    <source>
        <dbReference type="Proteomes" id="UP000078200"/>
    </source>
</evidence>
<reference evidence="2" key="1">
    <citation type="submission" date="2020-05" db="UniProtKB">
        <authorList>
            <consortium name="EnsemblMetazoa"/>
        </authorList>
    </citation>
    <scope>IDENTIFICATION</scope>
    <source>
        <strain evidence="2">TTRI</strain>
    </source>
</reference>